<feature type="region of interest" description="Disordered" evidence="1">
    <location>
        <begin position="1"/>
        <end position="74"/>
    </location>
</feature>
<keyword evidence="3" id="KW-1185">Reference proteome</keyword>
<sequence length="127" mass="14384">MTFGTQVPPSHRISNKDSFHRKNKAKKAPRFRNDRSVRAKQVHQDPTTTAFDEELSTSVSIPRRRRSENRVDSAVNIPYAGAKFSSPPPPSDLPRPPSHWISSPIHKFDMDVVAMSQHLRMLLGVES</sequence>
<accession>A0ABN8PG70</accession>
<dbReference type="Proteomes" id="UP001159405">
    <property type="component" value="Unassembled WGS sequence"/>
</dbReference>
<comment type="caution">
    <text evidence="2">The sequence shown here is derived from an EMBL/GenBank/DDBJ whole genome shotgun (WGS) entry which is preliminary data.</text>
</comment>
<feature type="compositionally biased region" description="Polar residues" evidence="1">
    <location>
        <begin position="44"/>
        <end position="60"/>
    </location>
</feature>
<dbReference type="InterPro" id="IPR026780">
    <property type="entry name" value="PNRC1/2"/>
</dbReference>
<protein>
    <submittedName>
        <fullName evidence="2">Uncharacterized protein</fullName>
    </submittedName>
</protein>
<reference evidence="2 3" key="1">
    <citation type="submission" date="2022-05" db="EMBL/GenBank/DDBJ databases">
        <authorList>
            <consortium name="Genoscope - CEA"/>
            <person name="William W."/>
        </authorList>
    </citation>
    <scope>NUCLEOTIDE SEQUENCE [LARGE SCALE GENOMIC DNA]</scope>
</reference>
<feature type="region of interest" description="Disordered" evidence="1">
    <location>
        <begin position="79"/>
        <end position="98"/>
    </location>
</feature>
<organism evidence="2 3">
    <name type="scientific">Porites lobata</name>
    <dbReference type="NCBI Taxonomy" id="104759"/>
    <lineage>
        <taxon>Eukaryota</taxon>
        <taxon>Metazoa</taxon>
        <taxon>Cnidaria</taxon>
        <taxon>Anthozoa</taxon>
        <taxon>Hexacorallia</taxon>
        <taxon>Scleractinia</taxon>
        <taxon>Fungiina</taxon>
        <taxon>Poritidae</taxon>
        <taxon>Porites</taxon>
    </lineage>
</organism>
<dbReference type="EMBL" id="CALNXK010000070">
    <property type="protein sequence ID" value="CAH3143166.1"/>
    <property type="molecule type" value="Genomic_DNA"/>
</dbReference>
<dbReference type="PANTHER" id="PTHR15405">
    <property type="entry name" value="PROLINE-RICH NUCLEAR RECEPTOR COACTIVATOR"/>
    <property type="match status" value="1"/>
</dbReference>
<feature type="compositionally biased region" description="Basic residues" evidence="1">
    <location>
        <begin position="21"/>
        <end position="30"/>
    </location>
</feature>
<evidence type="ECO:0000256" key="1">
    <source>
        <dbReference type="SAM" id="MobiDB-lite"/>
    </source>
</evidence>
<gene>
    <name evidence="2" type="ORF">PLOB_00043254</name>
</gene>
<evidence type="ECO:0000313" key="3">
    <source>
        <dbReference type="Proteomes" id="UP001159405"/>
    </source>
</evidence>
<proteinExistence type="predicted"/>
<name>A0ABN8PG70_9CNID</name>
<evidence type="ECO:0000313" key="2">
    <source>
        <dbReference type="EMBL" id="CAH3143166.1"/>
    </source>
</evidence>
<feature type="compositionally biased region" description="Pro residues" evidence="1">
    <location>
        <begin position="86"/>
        <end position="97"/>
    </location>
</feature>